<dbReference type="Proteomes" id="UP000661894">
    <property type="component" value="Unassembled WGS sequence"/>
</dbReference>
<protein>
    <submittedName>
        <fullName evidence="2">Transposase</fullName>
    </submittedName>
</protein>
<keyword evidence="3" id="KW-1185">Reference proteome</keyword>
<feature type="domain" description="Integrase catalytic" evidence="1">
    <location>
        <begin position="6"/>
        <end position="36"/>
    </location>
</feature>
<sequence>MDRPGRTTPKASGRVARWVHWYNTQRLHCSIGQLPPVEFEARSPAGYDRDPEPEVV</sequence>
<dbReference type="Pfam" id="PF13683">
    <property type="entry name" value="rve_3"/>
    <property type="match status" value="1"/>
</dbReference>
<name>A0ABR8Z5Z1_9MICO</name>
<accession>A0ABR8Z5Z1</accession>
<organism evidence="2 3">
    <name type="scientific">Oceanitalea stevensii</name>
    <dbReference type="NCBI Taxonomy" id="2763072"/>
    <lineage>
        <taxon>Bacteria</taxon>
        <taxon>Bacillati</taxon>
        <taxon>Actinomycetota</taxon>
        <taxon>Actinomycetes</taxon>
        <taxon>Micrococcales</taxon>
        <taxon>Bogoriellaceae</taxon>
        <taxon>Georgenia</taxon>
    </lineage>
</organism>
<dbReference type="InterPro" id="IPR001584">
    <property type="entry name" value="Integrase_cat-core"/>
</dbReference>
<evidence type="ECO:0000259" key="1">
    <source>
        <dbReference type="Pfam" id="PF13683"/>
    </source>
</evidence>
<gene>
    <name evidence="2" type="ORF">H9624_15660</name>
</gene>
<comment type="caution">
    <text evidence="2">The sequence shown here is derived from an EMBL/GenBank/DDBJ whole genome shotgun (WGS) entry which is preliminary data.</text>
</comment>
<proteinExistence type="predicted"/>
<reference evidence="2 3" key="1">
    <citation type="submission" date="2020-08" db="EMBL/GenBank/DDBJ databases">
        <title>A Genomic Blueprint of the Chicken Gut Microbiome.</title>
        <authorList>
            <person name="Gilroy R."/>
            <person name="Ravi A."/>
            <person name="Getino M."/>
            <person name="Pursley I."/>
            <person name="Horton D.L."/>
            <person name="Alikhan N.-F."/>
            <person name="Baker D."/>
            <person name="Gharbi K."/>
            <person name="Hall N."/>
            <person name="Watson M."/>
            <person name="Adriaenssens E.M."/>
            <person name="Foster-Nyarko E."/>
            <person name="Jarju S."/>
            <person name="Secka A."/>
            <person name="Antonio M."/>
            <person name="Oren A."/>
            <person name="Chaudhuri R."/>
            <person name="La Ragione R.M."/>
            <person name="Hildebrand F."/>
            <person name="Pallen M.J."/>
        </authorList>
    </citation>
    <scope>NUCLEOTIDE SEQUENCE [LARGE SCALE GENOMIC DNA]</scope>
    <source>
        <strain evidence="2 3">Sa1BUA1</strain>
    </source>
</reference>
<evidence type="ECO:0000313" key="2">
    <source>
        <dbReference type="EMBL" id="MBD8063754.1"/>
    </source>
</evidence>
<evidence type="ECO:0000313" key="3">
    <source>
        <dbReference type="Proteomes" id="UP000661894"/>
    </source>
</evidence>
<dbReference type="RefSeq" id="WP_372435157.1">
    <property type="nucleotide sequence ID" value="NZ_JACSPO010000017.1"/>
</dbReference>
<dbReference type="EMBL" id="JACSPO010000017">
    <property type="protein sequence ID" value="MBD8063754.1"/>
    <property type="molecule type" value="Genomic_DNA"/>
</dbReference>